<sequence length="174" mass="19628">MSKAVHNDFLIPIKGLSTGKHNYNFTLDTPFFSQFDNSLVSEALLTAEIVLDKQPLWIGISGRIKGDVLTECDRCLDELRVPLDAEVKLIVKFSRTEGEEDSDEVMILEPGEAELDLEQFFYDYVCLSLPLQRVHPEGKCNGDMERKLKALSGSNKIKEADDYSPFGKLKDLLN</sequence>
<proteinExistence type="predicted"/>
<evidence type="ECO:0008006" key="2">
    <source>
        <dbReference type="Google" id="ProtNLM"/>
    </source>
</evidence>
<organism evidence="1">
    <name type="scientific">bioreactor metagenome</name>
    <dbReference type="NCBI Taxonomy" id="1076179"/>
    <lineage>
        <taxon>unclassified sequences</taxon>
        <taxon>metagenomes</taxon>
        <taxon>ecological metagenomes</taxon>
    </lineage>
</organism>
<dbReference type="EMBL" id="VSSQ01000352">
    <property type="protein sequence ID" value="MPL92247.1"/>
    <property type="molecule type" value="Genomic_DNA"/>
</dbReference>
<gene>
    <name evidence="1" type="ORF">SDC9_38345</name>
</gene>
<protein>
    <recommendedName>
        <fullName evidence="2">Large ribosomal RNA subunit accumulation protein YceD</fullName>
    </recommendedName>
</protein>
<evidence type="ECO:0000313" key="1">
    <source>
        <dbReference type="EMBL" id="MPL92247.1"/>
    </source>
</evidence>
<dbReference type="AlphaFoldDB" id="A0A644VLX1"/>
<comment type="caution">
    <text evidence="1">The sequence shown here is derived from an EMBL/GenBank/DDBJ whole genome shotgun (WGS) entry which is preliminary data.</text>
</comment>
<dbReference type="InterPro" id="IPR003772">
    <property type="entry name" value="YceD"/>
</dbReference>
<reference evidence="1" key="1">
    <citation type="submission" date="2019-08" db="EMBL/GenBank/DDBJ databases">
        <authorList>
            <person name="Kucharzyk K."/>
            <person name="Murdoch R.W."/>
            <person name="Higgins S."/>
            <person name="Loffler F."/>
        </authorList>
    </citation>
    <scope>NUCLEOTIDE SEQUENCE</scope>
</reference>
<name>A0A644VLX1_9ZZZZ</name>
<accession>A0A644VLX1</accession>
<dbReference type="Pfam" id="PF02620">
    <property type="entry name" value="YceD"/>
    <property type="match status" value="1"/>
</dbReference>